<dbReference type="UCSC" id="M04G7.2">
    <property type="organism name" value="c. elegans"/>
</dbReference>
<feature type="region of interest" description="Disordered" evidence="1">
    <location>
        <begin position="197"/>
        <end position="241"/>
    </location>
</feature>
<feature type="compositionally biased region" description="Basic and acidic residues" evidence="1">
    <location>
        <begin position="8"/>
        <end position="17"/>
    </location>
</feature>
<dbReference type="SUPFAM" id="SSF52799">
    <property type="entry name" value="(Phosphotyrosine protein) phosphatases II"/>
    <property type="match status" value="1"/>
</dbReference>
<feature type="compositionally biased region" description="Polar residues" evidence="1">
    <location>
        <begin position="149"/>
        <end position="159"/>
    </location>
</feature>
<keyword evidence="5" id="KW-1185">Reference proteome</keyword>
<dbReference type="CTD" id="187449"/>
<dbReference type="CDD" id="cd00047">
    <property type="entry name" value="PTPc"/>
    <property type="match status" value="1"/>
</dbReference>
<evidence type="ECO:0000259" key="2">
    <source>
        <dbReference type="PROSITE" id="PS50055"/>
    </source>
</evidence>
<dbReference type="SMART" id="SM00404">
    <property type="entry name" value="PTPc_motif"/>
    <property type="match status" value="1"/>
</dbReference>
<dbReference type="Pfam" id="PF00102">
    <property type="entry name" value="Y_phosphatase"/>
    <property type="match status" value="1"/>
</dbReference>
<dbReference type="InterPro" id="IPR029021">
    <property type="entry name" value="Prot-tyrosine_phosphatase-like"/>
</dbReference>
<dbReference type="InterPro" id="IPR016130">
    <property type="entry name" value="Tyr_Pase_AS"/>
</dbReference>
<organism evidence="4 5">
    <name type="scientific">Caenorhabditis elegans</name>
    <dbReference type="NCBI Taxonomy" id="6239"/>
    <lineage>
        <taxon>Eukaryota</taxon>
        <taxon>Metazoa</taxon>
        <taxon>Ecdysozoa</taxon>
        <taxon>Nematoda</taxon>
        <taxon>Chromadorea</taxon>
        <taxon>Rhabditida</taxon>
        <taxon>Rhabditina</taxon>
        <taxon>Rhabditomorpha</taxon>
        <taxon>Rhabditoidea</taxon>
        <taxon>Rhabditidae</taxon>
        <taxon>Peloderinae</taxon>
        <taxon>Caenorhabditis</taxon>
    </lineage>
</organism>
<evidence type="ECO:0000313" key="4">
    <source>
        <dbReference type="EMBL" id="CCD73113.1"/>
    </source>
</evidence>
<dbReference type="Reactome" id="R-CEL-6807004">
    <property type="pathway name" value="Negative regulation of MET activity"/>
</dbReference>
<dbReference type="ExpressionAtlas" id="O44180">
    <property type="expression patterns" value="baseline and differential"/>
</dbReference>
<dbReference type="DIP" id="DIP-25589N"/>
<feature type="domain" description="Tyrosine specific protein phosphatases" evidence="3">
    <location>
        <begin position="440"/>
        <end position="512"/>
    </location>
</feature>
<dbReference type="Proteomes" id="UP000001940">
    <property type="component" value="Chromosome IV"/>
</dbReference>
<evidence type="ECO:0000313" key="6">
    <source>
        <dbReference type="WormBase" id="M04G7.2a"/>
    </source>
</evidence>
<dbReference type="SMR" id="O44180"/>
<reference evidence="4 5" key="1">
    <citation type="journal article" date="1998" name="Science">
        <title>Genome sequence of the nematode C. elegans: a platform for investigating biology.</title>
        <authorList>
            <consortium name="The C. elegans sequencing consortium"/>
            <person name="Sulson J.E."/>
            <person name="Waterston R."/>
        </authorList>
    </citation>
    <scope>NUCLEOTIDE SEQUENCE [LARGE SCALE GENOMIC DNA]</scope>
    <source>
        <strain evidence="4 5">Bristol N2</strain>
    </source>
</reference>
<dbReference type="AGR" id="WB:WBGene00019773"/>
<accession>O44180</accession>
<dbReference type="GO" id="GO:0004725">
    <property type="term" value="F:protein tyrosine phosphatase activity"/>
    <property type="evidence" value="ECO:0000318"/>
    <property type="project" value="GO_Central"/>
</dbReference>
<dbReference type="InterPro" id="IPR000387">
    <property type="entry name" value="Tyr_Pase_dom"/>
</dbReference>
<dbReference type="InterPro" id="IPR003595">
    <property type="entry name" value="Tyr_Pase_cat"/>
</dbReference>
<feature type="domain" description="Tyrosine-protein phosphatase" evidence="2">
    <location>
        <begin position="266"/>
        <end position="521"/>
    </location>
</feature>
<feature type="region of interest" description="Disordered" evidence="1">
    <location>
        <begin position="144"/>
        <end position="175"/>
    </location>
</feature>
<feature type="compositionally biased region" description="Basic and acidic residues" evidence="1">
    <location>
        <begin position="43"/>
        <end position="53"/>
    </location>
</feature>
<gene>
    <name evidence="4" type="ORF">CELE_M04G7.2</name>
    <name evidence="4 6" type="ORF">M04G7.2</name>
</gene>
<dbReference type="OrthoDB" id="8609993at2759"/>
<dbReference type="GO" id="GO:0007411">
    <property type="term" value="P:axon guidance"/>
    <property type="evidence" value="ECO:0000318"/>
    <property type="project" value="GO_Central"/>
</dbReference>
<dbReference type="Reactome" id="R-CEL-6798695">
    <property type="pathway name" value="Neutrophil degranulation"/>
</dbReference>
<evidence type="ECO:0000313" key="5">
    <source>
        <dbReference type="Proteomes" id="UP000001940"/>
    </source>
</evidence>
<sequence length="550" mass="62630">MNMFNRKAKQEVTKKPEASNGSKNSKSTFVNSKSPNQKRREVKKSDSDTESSHKNTRRTKPVPVPAASSNSKGSNEKHKRKSVQQVVKKVVNHIPFSPSKQPKSTSTPPVSEGNRKRLAMADVSINQLESEMDSFVKKIEPNERRATQYIHSNSLSRSNEAVPPGNVKTSQQKADHHLIRTTRSLIGLDGETEAVYSKATKASPDKGKLTADSPSSRRTSKSLEENSSETTNDSISLADDEETREAYRKLFKDFAMSSQKMTLDDFKQEFSNLPGDPPSDLCTVFNHPVNNKKNRYSNIPCLDISRVQLKFKMPNKNSTDYIHANYIRSPFLKRGYILTQGPKKETRADFWRMIWQENTTAIVMLCQFLETNREKCAEYFPRNAHCCLQFDKFSVNYEDSTVNKSLVTTRLNLSYEGETRLITHWLWKEWPDWQVPESSEVMLKILRKIRARSTPPVIHCSAGVGRSGTLMAVEIALQSIHTHFTLPDIKQIVSHLRVTGRAASVQTLQQYMLIWKVLLDFGVAYKQITEELAEKFNSTYRRSLRSINGT</sequence>
<dbReference type="SMART" id="SM00194">
    <property type="entry name" value="PTPc"/>
    <property type="match status" value="1"/>
</dbReference>
<dbReference type="InterPro" id="IPR052782">
    <property type="entry name" value="Oocyte-zygote_transition_reg"/>
</dbReference>
<dbReference type="PROSITE" id="PS00383">
    <property type="entry name" value="TYR_PHOSPHATASE_1"/>
    <property type="match status" value="1"/>
</dbReference>
<evidence type="ECO:0000256" key="1">
    <source>
        <dbReference type="SAM" id="MobiDB-lite"/>
    </source>
</evidence>
<dbReference type="EMBL" id="BX284604">
    <property type="protein sequence ID" value="CCD73113.1"/>
    <property type="molecule type" value="Genomic_DNA"/>
</dbReference>
<dbReference type="PROSITE" id="PS50055">
    <property type="entry name" value="TYR_PHOSPHATASE_PTP"/>
    <property type="match status" value="1"/>
</dbReference>
<dbReference type="Bgee" id="WBGene00019773">
    <property type="expression patterns" value="Expressed in larva and 1 other cell type or tissue"/>
</dbReference>
<name>O44180_CAEEL</name>
<feature type="compositionally biased region" description="Low complexity" evidence="1">
    <location>
        <begin position="83"/>
        <end position="111"/>
    </location>
</feature>
<dbReference type="FunFam" id="3.90.190.10:FF:000114">
    <property type="entry name" value="Tyrosine-protein phosphatase"/>
    <property type="match status" value="1"/>
</dbReference>
<dbReference type="STRING" id="6239.M04G7.2a.1"/>
<dbReference type="GeneID" id="187449"/>
<dbReference type="PhylomeDB" id="O44180"/>
<feature type="region of interest" description="Disordered" evidence="1">
    <location>
        <begin position="1"/>
        <end position="117"/>
    </location>
</feature>
<proteinExistence type="predicted"/>
<dbReference type="Gene3D" id="3.90.190.10">
    <property type="entry name" value="Protein tyrosine phosphatase superfamily"/>
    <property type="match status" value="1"/>
</dbReference>
<dbReference type="InterPro" id="IPR000242">
    <property type="entry name" value="PTP_cat"/>
</dbReference>
<evidence type="ECO:0000259" key="3">
    <source>
        <dbReference type="PROSITE" id="PS50056"/>
    </source>
</evidence>
<dbReference type="PROSITE" id="PS50056">
    <property type="entry name" value="TYR_PHOSPHATASE_2"/>
    <property type="match status" value="1"/>
</dbReference>
<dbReference type="RefSeq" id="NP_499934.1">
    <property type="nucleotide sequence ID" value="NM_067533.3"/>
</dbReference>
<dbReference type="FunCoup" id="O44180">
    <property type="interactions" value="3"/>
</dbReference>
<dbReference type="GO" id="GO:0007165">
    <property type="term" value="P:signal transduction"/>
    <property type="evidence" value="ECO:0000318"/>
    <property type="project" value="GO_Central"/>
</dbReference>
<dbReference type="eggNOG" id="KOG0789">
    <property type="taxonomic scope" value="Eukaryota"/>
</dbReference>
<protein>
    <submittedName>
        <fullName evidence="4">Protein-tyrosine phosphatase</fullName>
    </submittedName>
</protein>
<dbReference type="InParanoid" id="O44180"/>
<dbReference type="PaxDb" id="6239-M04G7.2a"/>
<dbReference type="PANTHER" id="PTHR46163">
    <property type="entry name" value="TYROSINE-PROTEIN PHOSPHATASE-RELATED"/>
    <property type="match status" value="1"/>
</dbReference>
<dbReference type="PRINTS" id="PR00700">
    <property type="entry name" value="PRTYPHPHTASE"/>
</dbReference>
<dbReference type="PIR" id="T32543">
    <property type="entry name" value="T32543"/>
</dbReference>
<feature type="compositionally biased region" description="Polar residues" evidence="1">
    <location>
        <begin position="19"/>
        <end position="35"/>
    </location>
</feature>
<dbReference type="AlphaFoldDB" id="O44180"/>
<dbReference type="WormBase" id="M04G7.2a">
    <property type="protein sequence ID" value="CE17191"/>
    <property type="gene ID" value="WBGene00019773"/>
</dbReference>
<dbReference type="OMA" id="CINTHFK"/>